<gene>
    <name evidence="1" type="ORF">RG47T_0276</name>
</gene>
<proteinExistence type="predicted"/>
<dbReference type="Proteomes" id="UP000186720">
    <property type="component" value="Unassembled WGS sequence"/>
</dbReference>
<dbReference type="AlphaFoldDB" id="A0A1Q5ZSU0"/>
<keyword evidence="2" id="KW-1185">Reference proteome</keyword>
<evidence type="ECO:0000313" key="2">
    <source>
        <dbReference type="Proteomes" id="UP000186720"/>
    </source>
</evidence>
<evidence type="ECO:0000313" key="1">
    <source>
        <dbReference type="EMBL" id="OKS84839.1"/>
    </source>
</evidence>
<accession>A0A1Q5ZSU0</accession>
<dbReference type="EMBL" id="MPPL01000001">
    <property type="protein sequence ID" value="OKS84839.1"/>
    <property type="molecule type" value="Genomic_DNA"/>
</dbReference>
<dbReference type="Gene3D" id="3.40.50.1110">
    <property type="entry name" value="SGNH hydrolase"/>
    <property type="match status" value="1"/>
</dbReference>
<reference evidence="1 2" key="1">
    <citation type="submission" date="2016-11" db="EMBL/GenBank/DDBJ databases">
        <title>Whole Genome Sequencing of Mucilaginibacter polytrichastri RG4-7(T) isolated from the moss sample.</title>
        <authorList>
            <person name="Li Y."/>
        </authorList>
    </citation>
    <scope>NUCLEOTIDE SEQUENCE [LARGE SCALE GENOMIC DNA]</scope>
    <source>
        <strain evidence="1 2">RG4-7</strain>
    </source>
</reference>
<dbReference type="GO" id="GO:0016788">
    <property type="term" value="F:hydrolase activity, acting on ester bonds"/>
    <property type="evidence" value="ECO:0007669"/>
    <property type="project" value="UniProtKB-ARBA"/>
</dbReference>
<dbReference type="STRING" id="1302689.RG47T_0276"/>
<dbReference type="InterPro" id="IPR036514">
    <property type="entry name" value="SGNH_hydro_sf"/>
</dbReference>
<dbReference type="SUPFAM" id="SSF52266">
    <property type="entry name" value="SGNH hydrolase"/>
    <property type="match status" value="1"/>
</dbReference>
<protein>
    <submittedName>
        <fullName evidence="1">Uncharacterized protein</fullName>
    </submittedName>
</protein>
<comment type="caution">
    <text evidence="1">The sequence shown here is derived from an EMBL/GenBank/DDBJ whole genome shotgun (WGS) entry which is preliminary data.</text>
</comment>
<name>A0A1Q5ZSU0_9SPHI</name>
<organism evidence="1 2">
    <name type="scientific">Mucilaginibacter polytrichastri</name>
    <dbReference type="NCBI Taxonomy" id="1302689"/>
    <lineage>
        <taxon>Bacteria</taxon>
        <taxon>Pseudomonadati</taxon>
        <taxon>Bacteroidota</taxon>
        <taxon>Sphingobacteriia</taxon>
        <taxon>Sphingobacteriales</taxon>
        <taxon>Sphingobacteriaceae</taxon>
        <taxon>Mucilaginibacter</taxon>
    </lineage>
</organism>
<dbReference type="RefSeq" id="WP_074487553.1">
    <property type="nucleotide sequence ID" value="NZ_FPAM01000001.1"/>
</dbReference>
<sequence length="474" mass="49746">MPVNDIGATDTVAYNTTKFNTQLRAVIAQAISKGWPASNIFLFNPSYQASPAYPQYRHDAYAAVMASVASDYGVLYYDAWYDFKAAYASNSALLLSDLLHIGIDGNAYVATLLTNYLTGKITNTASLLRVNSAKTYGASRSYNSLYANNFYSPNVQSLDIQSSNKITSTRIGGIGINVLGASNYLAFGGSTTLSSSGKPQAIANTRKIGNITGWSYFSSENNSSTASGTMPLISYDATNTTTAAVYYAKGGTSLYSVTDHYFYTTPTPGVTGNPNLAFHIRPDGMSQFGNNFNNTVSMQALMGTYGNLPVGTGYYGIRNHPVLTPTANNQALISAIFETQTSAGTGLLTATVSTNTTTAADGTYSSQTVISTTGIGSGSTVTVVVTGGIAAIPTQVVGGINYAIGDQFTLTNIPGAVFQVASLGYTGVNNLAASFPGGPVLFPSITAPTSLVSGMFGKHHRTFLRGQIAELLII</sequence>